<accession>A0A167ZCQ2</accession>
<evidence type="ECO:0000313" key="5">
    <source>
        <dbReference type="Proteomes" id="UP000076874"/>
    </source>
</evidence>
<sequence>MSTFDGHIREFPDIQVDYFRRTPETASRWPLACFLSHVHSDHLVGLESLRSPFVYCSAATRALVLRLERYPCRLNFNKGILEATKRTYKHLKHLLKPLPLETPTVIELSPGNNIRVTLFDANHCPGSVMFLFENEKRAALYTGDTRCEPWFVNALIRSPCLAEYAAGLRVLDTVYLDTTHIEEDTVFQTKTEGISELLQKVSRYPPDTVFYFRSWTFGYEDVWIVLANHLRSKVHIDPYKMGLYASLTVKAAPGQRFVPQFALTAEAPRLVGFLCANAAHEGCLVSDDGHDDGDGDGCGGGDSGNARVRIHSCDRGAARCAAVRNAPALVELRPVVCHRSDGRGDLAEVGAGGGGDDLHREAELEVAGGEDLDRFWAAIDKHKGLSPETKAELRSMMGASLPHQRFLSIPVDVDAVAGSADTDDKETTTKRIADAVRDMAAAMRSRETANGADSGSSTGLPRTVTFPYSRHASYAELCDLLDKLRPRDVWPCTVNPAKWFHSGKVITIEDLFGRYCSGDVFRHDIEVAAHFQPKEHRLVVEDSQATTESYLSSCRFPPKAIDDVEGKLVVSLPPLPGTLDGPSKTKASGTTRPVFPFFYNHMDCVQNRDDVDDSSQATTLSDYAHEQRWQAHRAVLQNALGMGEWMNISLASTTDNHTEAEADLGCW</sequence>
<dbReference type="GO" id="GO:0036297">
    <property type="term" value="P:interstrand cross-link repair"/>
    <property type="evidence" value="ECO:0007669"/>
    <property type="project" value="TreeGrafter"/>
</dbReference>
<keyword evidence="1" id="KW-0540">Nuclease</keyword>
<dbReference type="STRING" id="1081102.A0A167ZCQ2"/>
<dbReference type="GO" id="GO:0035312">
    <property type="term" value="F:5'-3' DNA exonuclease activity"/>
    <property type="evidence" value="ECO:0007669"/>
    <property type="project" value="TreeGrafter"/>
</dbReference>
<keyword evidence="2" id="KW-0378">Hydrolase</keyword>
<keyword evidence="3" id="KW-0269">Exonuclease</keyword>
<organism evidence="4 5">
    <name type="scientific">Niveomyces insectorum RCEF 264</name>
    <dbReference type="NCBI Taxonomy" id="1081102"/>
    <lineage>
        <taxon>Eukaryota</taxon>
        <taxon>Fungi</taxon>
        <taxon>Dikarya</taxon>
        <taxon>Ascomycota</taxon>
        <taxon>Pezizomycotina</taxon>
        <taxon>Sordariomycetes</taxon>
        <taxon>Hypocreomycetidae</taxon>
        <taxon>Hypocreales</taxon>
        <taxon>Cordycipitaceae</taxon>
        <taxon>Niveomyces</taxon>
    </lineage>
</organism>
<dbReference type="PANTHER" id="PTHR23240">
    <property type="entry name" value="DNA CROSS-LINK REPAIR PROTEIN PSO2/SNM1-RELATED"/>
    <property type="match status" value="1"/>
</dbReference>
<dbReference type="Gene3D" id="3.60.15.10">
    <property type="entry name" value="Ribonuclease Z/Hydroxyacylglutathione hydrolase-like"/>
    <property type="match status" value="1"/>
</dbReference>
<protein>
    <submittedName>
        <fullName evidence="4">DNA repair metallo-beta-lactamase</fullName>
    </submittedName>
</protein>
<proteinExistence type="predicted"/>
<comment type="caution">
    <text evidence="4">The sequence shown here is derived from an EMBL/GenBank/DDBJ whole genome shotgun (WGS) entry which is preliminary data.</text>
</comment>
<evidence type="ECO:0000256" key="2">
    <source>
        <dbReference type="ARBA" id="ARBA00022801"/>
    </source>
</evidence>
<dbReference type="Gene3D" id="3.40.50.12650">
    <property type="match status" value="1"/>
</dbReference>
<dbReference type="Proteomes" id="UP000076874">
    <property type="component" value="Unassembled WGS sequence"/>
</dbReference>
<gene>
    <name evidence="4" type="ORF">SPI_01929</name>
</gene>
<dbReference type="InterPro" id="IPR036866">
    <property type="entry name" value="RibonucZ/Hydroxyglut_hydro"/>
</dbReference>
<evidence type="ECO:0000256" key="3">
    <source>
        <dbReference type="ARBA" id="ARBA00022839"/>
    </source>
</evidence>
<evidence type="ECO:0000313" key="4">
    <source>
        <dbReference type="EMBL" id="OAA67353.1"/>
    </source>
</evidence>
<dbReference type="OrthoDB" id="5561659at2759"/>
<dbReference type="GO" id="GO:0006303">
    <property type="term" value="P:double-strand break repair via nonhomologous end joining"/>
    <property type="evidence" value="ECO:0007669"/>
    <property type="project" value="TreeGrafter"/>
</dbReference>
<dbReference type="GO" id="GO:0003684">
    <property type="term" value="F:damaged DNA binding"/>
    <property type="evidence" value="ECO:0007669"/>
    <property type="project" value="TreeGrafter"/>
</dbReference>
<keyword evidence="5" id="KW-1185">Reference proteome</keyword>
<dbReference type="SUPFAM" id="SSF56281">
    <property type="entry name" value="Metallo-hydrolase/oxidoreductase"/>
    <property type="match status" value="1"/>
</dbReference>
<dbReference type="AlphaFoldDB" id="A0A167ZCQ2"/>
<dbReference type="GO" id="GO:0000723">
    <property type="term" value="P:telomere maintenance"/>
    <property type="evidence" value="ECO:0007669"/>
    <property type="project" value="TreeGrafter"/>
</dbReference>
<evidence type="ECO:0000256" key="1">
    <source>
        <dbReference type="ARBA" id="ARBA00022722"/>
    </source>
</evidence>
<dbReference type="PANTHER" id="PTHR23240:SF8">
    <property type="entry name" value="PROTEIN ARTEMIS"/>
    <property type="match status" value="1"/>
</dbReference>
<name>A0A167ZCQ2_9HYPO</name>
<dbReference type="EMBL" id="AZHD01000002">
    <property type="protein sequence ID" value="OAA67353.1"/>
    <property type="molecule type" value="Genomic_DNA"/>
</dbReference>
<reference evidence="4 5" key="1">
    <citation type="journal article" date="2016" name="Genome Biol. Evol.">
        <title>Divergent and convergent evolution of fungal pathogenicity.</title>
        <authorList>
            <person name="Shang Y."/>
            <person name="Xiao G."/>
            <person name="Zheng P."/>
            <person name="Cen K."/>
            <person name="Zhan S."/>
            <person name="Wang C."/>
        </authorList>
    </citation>
    <scope>NUCLEOTIDE SEQUENCE [LARGE SCALE GENOMIC DNA]</scope>
    <source>
        <strain evidence="4 5">RCEF 264</strain>
    </source>
</reference>
<dbReference type="Pfam" id="PF23023">
    <property type="entry name" value="Anti-Pycsar_Apyc1"/>
    <property type="match status" value="1"/>
</dbReference>